<dbReference type="InterPro" id="IPR004501">
    <property type="entry name" value="PTS_EIIC_3"/>
</dbReference>
<dbReference type="PROSITE" id="PS51105">
    <property type="entry name" value="PTS_EIIC_TYPE_3"/>
    <property type="match status" value="1"/>
</dbReference>
<name>D1AWL0_STRM9</name>
<proteinExistence type="predicted"/>
<dbReference type="HOGENOM" id="CLU_029688_1_2_0"/>
<evidence type="ECO:0000259" key="10">
    <source>
        <dbReference type="PROSITE" id="PS51105"/>
    </source>
</evidence>
<feature type="transmembrane region" description="Helical" evidence="9">
    <location>
        <begin position="107"/>
        <end position="129"/>
    </location>
</feature>
<keyword evidence="12" id="KW-1185">Reference proteome</keyword>
<dbReference type="OrthoDB" id="1550290at2"/>
<keyword evidence="7 8" id="KW-0472">Membrane</keyword>
<keyword evidence="3 8" id="KW-1003">Cell membrane</keyword>
<feature type="domain" description="PTS EIIC type-3" evidence="10">
    <location>
        <begin position="8"/>
        <end position="429"/>
    </location>
</feature>
<dbReference type="GO" id="GO:0008982">
    <property type="term" value="F:protein-N(PI)-phosphohistidine-sugar phosphotransferase activity"/>
    <property type="evidence" value="ECO:0007669"/>
    <property type="project" value="UniProtKB-UniRule"/>
</dbReference>
<keyword evidence="2 8" id="KW-0813">Transport</keyword>
<dbReference type="GO" id="GO:1902815">
    <property type="term" value="P:N,N'-diacetylchitobiose import"/>
    <property type="evidence" value="ECO:0007669"/>
    <property type="project" value="TreeGrafter"/>
</dbReference>
<accession>D1AWL0</accession>
<evidence type="ECO:0000256" key="5">
    <source>
        <dbReference type="ARBA" id="ARBA00022692"/>
    </source>
</evidence>
<comment type="function">
    <text evidence="8">The phosphoenolpyruvate-dependent sugar phosphotransferase system (PTS), a major carbohydrate active -transport system, catalyzes the phosphorylation of incoming sugar substrates concomitant with their translocation across the cell membrane.</text>
</comment>
<dbReference type="PIRSF" id="PIRSF006351">
    <property type="entry name" value="PTS_EIIC-Cellobiose"/>
    <property type="match status" value="1"/>
</dbReference>
<feature type="transmembrane region" description="Helical" evidence="9">
    <location>
        <begin position="149"/>
        <end position="170"/>
    </location>
</feature>
<dbReference type="Pfam" id="PF02378">
    <property type="entry name" value="PTS_EIIC"/>
    <property type="match status" value="1"/>
</dbReference>
<feature type="transmembrane region" description="Helical" evidence="9">
    <location>
        <begin position="32"/>
        <end position="52"/>
    </location>
</feature>
<sequence length="439" mass="47831">MKKFMDWMENHFVPVATKISSQKHLVAIRDSFIAILPVTMVGSIAVLLNVLFRNIPNEYGFPQVAEFMSPLININGVVWFGSLAILSLVFIIALGYNLASGYKVNPLAGALVAVASFILFLPQEARFMAEINGTMHEVSSWGFLDFNKYLGATGLFSAMVIGFFSTLIYSKLMQAKITIKLPDSVPPAVNRAFSSIIPGVIAIYASATLSYLVTTYTGQTLNDLIAKYIQAPLLGLSQGVFSVILLAFLVQLFWFFGLHGHNVLAPILDGIYQPALLANAEHIAKGGTVDTLPYLWTRGSFDAYLQMGGSGITIALIIAIFIFSKREDHRAVAKLGLPMGVFNINEPMIFGMPIVLNPLYLIPFLSVSTIGAIIAYTATKIGIVPPVFVQVPWVLPPGIYAFFATGGSIAAALVSLFNVFIAFVIWTPFVIMANRIKEN</sequence>
<dbReference type="Proteomes" id="UP000002072">
    <property type="component" value="Chromosome"/>
</dbReference>
<feature type="transmembrane region" description="Helical" evidence="9">
    <location>
        <begin position="398"/>
        <end position="431"/>
    </location>
</feature>
<feature type="transmembrane region" description="Helical" evidence="9">
    <location>
        <begin position="303"/>
        <end position="324"/>
    </location>
</feature>
<keyword evidence="6 9" id="KW-1133">Transmembrane helix</keyword>
<dbReference type="NCBIfam" id="TIGR00410">
    <property type="entry name" value="lacE"/>
    <property type="match status" value="1"/>
</dbReference>
<reference evidence="11 12" key="1">
    <citation type="journal article" date="2009" name="Stand. Genomic Sci.">
        <title>Complete genome sequence of Streptobacillus moniliformis type strain (9901T).</title>
        <authorList>
            <person name="Nolan M."/>
            <person name="Gronow S."/>
            <person name="Lapidus A."/>
            <person name="Ivanova N."/>
            <person name="Copeland A."/>
            <person name="Lucas S."/>
            <person name="Del Rio T.G."/>
            <person name="Chen F."/>
            <person name="Tice H."/>
            <person name="Pitluck S."/>
            <person name="Cheng J.F."/>
            <person name="Sims D."/>
            <person name="Meincke L."/>
            <person name="Bruce D."/>
            <person name="Goodwin L."/>
            <person name="Brettin T."/>
            <person name="Han C."/>
            <person name="Detter J.C."/>
            <person name="Ovchinikova G."/>
            <person name="Pati A."/>
            <person name="Mavromatis K."/>
            <person name="Mikhailova N."/>
            <person name="Chen A."/>
            <person name="Palaniappan K."/>
            <person name="Land M."/>
            <person name="Hauser L."/>
            <person name="Chang Y.J."/>
            <person name="Jeffries C.D."/>
            <person name="Rohde M."/>
            <person name="Sproer C."/>
            <person name="Goker M."/>
            <person name="Bristow J."/>
            <person name="Eisen J.A."/>
            <person name="Markowitz V."/>
            <person name="Hugenholtz P."/>
            <person name="Kyrpides N.C."/>
            <person name="Klenk H.P."/>
            <person name="Chain P."/>
        </authorList>
    </citation>
    <scope>NUCLEOTIDE SEQUENCE [LARGE SCALE GENOMIC DNA]</scope>
    <source>
        <strain evidence="12">ATCC 14647 / DSM 12112 / NCTC 10651 / 9901</strain>
    </source>
</reference>
<evidence type="ECO:0000313" key="12">
    <source>
        <dbReference type="Proteomes" id="UP000002072"/>
    </source>
</evidence>
<feature type="transmembrane region" description="Helical" evidence="9">
    <location>
        <begin position="233"/>
        <end position="256"/>
    </location>
</feature>
<dbReference type="eggNOG" id="COG1455">
    <property type="taxonomic scope" value="Bacteria"/>
</dbReference>
<feature type="transmembrane region" description="Helical" evidence="9">
    <location>
        <begin position="358"/>
        <end position="378"/>
    </location>
</feature>
<dbReference type="EMBL" id="CP001779">
    <property type="protein sequence ID" value="ACZ00686.1"/>
    <property type="molecule type" value="Genomic_DNA"/>
</dbReference>
<dbReference type="PANTHER" id="PTHR33989:SF4">
    <property type="entry name" value="PTS SYSTEM N,N'-DIACETYLCHITOBIOSE-SPECIFIC EIIC COMPONENT"/>
    <property type="match status" value="1"/>
</dbReference>
<dbReference type="GO" id="GO:0005886">
    <property type="term" value="C:plasma membrane"/>
    <property type="evidence" value="ECO:0007669"/>
    <property type="project" value="UniProtKB-SubCell"/>
</dbReference>
<evidence type="ECO:0000256" key="2">
    <source>
        <dbReference type="ARBA" id="ARBA00022448"/>
    </source>
</evidence>
<dbReference type="RefSeq" id="WP_012858244.1">
    <property type="nucleotide sequence ID" value="NC_013515.1"/>
</dbReference>
<keyword evidence="11" id="KW-0808">Transferase</keyword>
<dbReference type="AlphaFoldDB" id="D1AWL0"/>
<dbReference type="InterPro" id="IPR004796">
    <property type="entry name" value="PTS_IIC_cello"/>
</dbReference>
<dbReference type="KEGG" id="smf:Smon_0199"/>
<protein>
    <recommendedName>
        <fullName evidence="8">Permease IIC component</fullName>
    </recommendedName>
</protein>
<dbReference type="InterPro" id="IPR003352">
    <property type="entry name" value="PTS_EIIC"/>
</dbReference>
<dbReference type="GeneID" id="29674211"/>
<comment type="subcellular location">
    <subcellularLocation>
        <location evidence="1">Cell membrane</location>
        <topology evidence="1">Multi-pass membrane protein</topology>
    </subcellularLocation>
</comment>
<dbReference type="InterPro" id="IPR051088">
    <property type="entry name" value="PTS_Sugar-EIIC/EIIB"/>
</dbReference>
<evidence type="ECO:0000256" key="7">
    <source>
        <dbReference type="ARBA" id="ARBA00023136"/>
    </source>
</evidence>
<keyword evidence="4 8" id="KW-0762">Sugar transport</keyword>
<evidence type="ECO:0000313" key="11">
    <source>
        <dbReference type="EMBL" id="ACZ00686.1"/>
    </source>
</evidence>
<evidence type="ECO:0000256" key="9">
    <source>
        <dbReference type="SAM" id="Phobius"/>
    </source>
</evidence>
<gene>
    <name evidence="11" type="ordered locus">Smon_0199</name>
</gene>
<feature type="transmembrane region" description="Helical" evidence="9">
    <location>
        <begin position="72"/>
        <end position="95"/>
    </location>
</feature>
<dbReference type="GO" id="GO:0009401">
    <property type="term" value="P:phosphoenolpyruvate-dependent sugar phosphotransferase system"/>
    <property type="evidence" value="ECO:0007669"/>
    <property type="project" value="InterPro"/>
</dbReference>
<dbReference type="STRING" id="519441.Smon_0199"/>
<organism evidence="11 12">
    <name type="scientific">Streptobacillus moniliformis (strain ATCC 14647 / DSM 12112 / NCTC 10651 / 9901)</name>
    <dbReference type="NCBI Taxonomy" id="519441"/>
    <lineage>
        <taxon>Bacteria</taxon>
        <taxon>Fusobacteriati</taxon>
        <taxon>Fusobacteriota</taxon>
        <taxon>Fusobacteriia</taxon>
        <taxon>Fusobacteriales</taxon>
        <taxon>Leptotrichiaceae</taxon>
        <taxon>Streptobacillus</taxon>
    </lineage>
</organism>
<evidence type="ECO:0000256" key="1">
    <source>
        <dbReference type="ARBA" id="ARBA00004651"/>
    </source>
</evidence>
<evidence type="ECO:0000256" key="4">
    <source>
        <dbReference type="ARBA" id="ARBA00022597"/>
    </source>
</evidence>
<evidence type="ECO:0000256" key="6">
    <source>
        <dbReference type="ARBA" id="ARBA00022989"/>
    </source>
</evidence>
<evidence type="ECO:0000256" key="8">
    <source>
        <dbReference type="PIRNR" id="PIRNR006351"/>
    </source>
</evidence>
<keyword evidence="5 9" id="KW-0812">Transmembrane</keyword>
<evidence type="ECO:0000256" key="3">
    <source>
        <dbReference type="ARBA" id="ARBA00022475"/>
    </source>
</evidence>
<dbReference type="PANTHER" id="PTHR33989">
    <property type="match status" value="1"/>
</dbReference>